<comment type="caution">
    <text evidence="2">The sequence shown here is derived from an EMBL/GenBank/DDBJ whole genome shotgun (WGS) entry which is preliminary data.</text>
</comment>
<dbReference type="Gene3D" id="3.40.50.11890">
    <property type="match status" value="1"/>
</dbReference>
<dbReference type="Gene3D" id="3.40.50.11900">
    <property type="match status" value="1"/>
</dbReference>
<evidence type="ECO:0000313" key="2">
    <source>
        <dbReference type="EMBL" id="MBI2875715.1"/>
    </source>
</evidence>
<sequence>MGERTEERRATGPVEIVSSRKELKASRQIWPLSKAYYTRARQAKAAGKPVAWTLGLAPPEILHALGVIPVMPEHYTSVLAVKQRLTPYLEWADAQGYPLHSCPYHRGTIGYVYSDEEQMIPPPDLILAMNFCDGGNKYIRPIVERFQVPYYYLDLPYLTGPADERGRGVPEEAIDYCAGQLAEVVAFVERATGTPRDPEQFHQTFLWYNQALALWREINELRKAVPCPMGVVDEVGDVYPLMQLAGTREAVAVYQMLLAEVKARVAAGEGILDEERRRLIWLGVSPNYDTGILNYFERFGAVLVKSDLDYMYGEIDLEDPLRGMARKLILDYRGEGVVCYAPRGCRQTCGTISPIRDLVQKELGLPLLAHEGNQADMLGYDGAQLRGAIEQFLERLG</sequence>
<organism evidence="2 3">
    <name type="scientific">Tectimicrobiota bacterium</name>
    <dbReference type="NCBI Taxonomy" id="2528274"/>
    <lineage>
        <taxon>Bacteria</taxon>
        <taxon>Pseudomonadati</taxon>
        <taxon>Nitrospinota/Tectimicrobiota group</taxon>
        <taxon>Candidatus Tectimicrobiota</taxon>
    </lineage>
</organism>
<proteinExistence type="inferred from homology"/>
<dbReference type="EMBL" id="JACPRF010000070">
    <property type="protein sequence ID" value="MBI2875715.1"/>
    <property type="molecule type" value="Genomic_DNA"/>
</dbReference>
<comment type="similarity">
    <text evidence="1">Belongs to the FldB/FldC dehydratase alpha/beta subunit family.</text>
</comment>
<dbReference type="Pfam" id="PF06050">
    <property type="entry name" value="HGD-D"/>
    <property type="match status" value="1"/>
</dbReference>
<dbReference type="PANTHER" id="PTHR30548">
    <property type="entry name" value="2-HYDROXYGLUTARYL-COA DEHYDRATASE, D-COMPONENT-RELATED"/>
    <property type="match status" value="1"/>
</dbReference>
<evidence type="ECO:0000256" key="1">
    <source>
        <dbReference type="ARBA" id="ARBA00005806"/>
    </source>
</evidence>
<reference evidence="2" key="1">
    <citation type="submission" date="2020-07" db="EMBL/GenBank/DDBJ databases">
        <title>Huge and variable diversity of episymbiotic CPR bacteria and DPANN archaea in groundwater ecosystems.</title>
        <authorList>
            <person name="He C.Y."/>
            <person name="Keren R."/>
            <person name="Whittaker M."/>
            <person name="Farag I.F."/>
            <person name="Doudna J."/>
            <person name="Cate J.H.D."/>
            <person name="Banfield J.F."/>
        </authorList>
    </citation>
    <scope>NUCLEOTIDE SEQUENCE</scope>
    <source>
        <strain evidence="2">NC_groundwater_672_Ag_B-0.1um_62_36</strain>
    </source>
</reference>
<dbReference type="InterPro" id="IPR010327">
    <property type="entry name" value="FldB/FldC_alpha/beta"/>
</dbReference>
<name>A0A932FUK8_UNCTE</name>
<protein>
    <submittedName>
        <fullName evidence="2">2-hydroxyacyl-CoA dehydratase</fullName>
    </submittedName>
</protein>
<accession>A0A932FUK8</accession>
<gene>
    <name evidence="2" type="ORF">HYY20_02405</name>
</gene>
<dbReference type="Proteomes" id="UP000769766">
    <property type="component" value="Unassembled WGS sequence"/>
</dbReference>
<dbReference type="AlphaFoldDB" id="A0A932FUK8"/>
<evidence type="ECO:0000313" key="3">
    <source>
        <dbReference type="Proteomes" id="UP000769766"/>
    </source>
</evidence>
<dbReference type="PANTHER" id="PTHR30548:SF2">
    <property type="entry name" value="2-HYDROXYACYL-COA DEHYDRATASE,D-COMPONENT"/>
    <property type="match status" value="1"/>
</dbReference>